<name>A0A392R7J1_9FABA</name>
<evidence type="ECO:0000313" key="1">
    <source>
        <dbReference type="EMBL" id="MCI32034.1"/>
    </source>
</evidence>
<accession>A0A392R7J1</accession>
<evidence type="ECO:0000313" key="2">
    <source>
        <dbReference type="Proteomes" id="UP000265520"/>
    </source>
</evidence>
<sequence length="91" mass="10532">NEYWMIGNGRSIDVWNSCWLDSGFKISDMELVIPPHIVSCKIADLVEENGDWKWSLLDDWLPIDIKDKMRAITVSLHDDDHDVSVRIFGSQ</sequence>
<dbReference type="EMBL" id="LXQA010192164">
    <property type="protein sequence ID" value="MCI32034.1"/>
    <property type="molecule type" value="Genomic_DNA"/>
</dbReference>
<protein>
    <submittedName>
        <fullName evidence="1">Uncharacterized protein</fullName>
    </submittedName>
</protein>
<dbReference type="AlphaFoldDB" id="A0A392R7J1"/>
<proteinExistence type="predicted"/>
<feature type="non-terminal residue" evidence="1">
    <location>
        <position position="1"/>
    </location>
</feature>
<keyword evidence="2" id="KW-1185">Reference proteome</keyword>
<reference evidence="1 2" key="1">
    <citation type="journal article" date="2018" name="Front. Plant Sci.">
        <title>Red Clover (Trifolium pratense) and Zigzag Clover (T. medium) - A Picture of Genomic Similarities and Differences.</title>
        <authorList>
            <person name="Dluhosova J."/>
            <person name="Istvanek J."/>
            <person name="Nedelnik J."/>
            <person name="Repkova J."/>
        </authorList>
    </citation>
    <scope>NUCLEOTIDE SEQUENCE [LARGE SCALE GENOMIC DNA]</scope>
    <source>
        <strain evidence="2">cv. 10/8</strain>
        <tissue evidence="1">Leaf</tissue>
    </source>
</reference>
<comment type="caution">
    <text evidence="1">The sequence shown here is derived from an EMBL/GenBank/DDBJ whole genome shotgun (WGS) entry which is preliminary data.</text>
</comment>
<organism evidence="1 2">
    <name type="scientific">Trifolium medium</name>
    <dbReference type="NCBI Taxonomy" id="97028"/>
    <lineage>
        <taxon>Eukaryota</taxon>
        <taxon>Viridiplantae</taxon>
        <taxon>Streptophyta</taxon>
        <taxon>Embryophyta</taxon>
        <taxon>Tracheophyta</taxon>
        <taxon>Spermatophyta</taxon>
        <taxon>Magnoliopsida</taxon>
        <taxon>eudicotyledons</taxon>
        <taxon>Gunneridae</taxon>
        <taxon>Pentapetalae</taxon>
        <taxon>rosids</taxon>
        <taxon>fabids</taxon>
        <taxon>Fabales</taxon>
        <taxon>Fabaceae</taxon>
        <taxon>Papilionoideae</taxon>
        <taxon>50 kb inversion clade</taxon>
        <taxon>NPAAA clade</taxon>
        <taxon>Hologalegina</taxon>
        <taxon>IRL clade</taxon>
        <taxon>Trifolieae</taxon>
        <taxon>Trifolium</taxon>
    </lineage>
</organism>
<dbReference type="Proteomes" id="UP000265520">
    <property type="component" value="Unassembled WGS sequence"/>
</dbReference>